<evidence type="ECO:0000313" key="1">
    <source>
        <dbReference type="EMBL" id="VFJ53746.1"/>
    </source>
</evidence>
<accession>A0A450SWW8</accession>
<dbReference type="EMBL" id="CAADEW010000044">
    <property type="protein sequence ID" value="VFJ53746.1"/>
    <property type="molecule type" value="Genomic_DNA"/>
</dbReference>
<reference evidence="2" key="1">
    <citation type="submission" date="2019-02" db="EMBL/GenBank/DDBJ databases">
        <authorList>
            <person name="Gruber-Vodicka R. H."/>
            <person name="Seah K. B. B."/>
        </authorList>
    </citation>
    <scope>NUCLEOTIDE SEQUENCE</scope>
    <source>
        <strain evidence="2">BECK_BZ106</strain>
        <strain evidence="1">BECK_BZ15</strain>
    </source>
</reference>
<name>A0A450SWW8_9GAMM</name>
<sequence>MSEKSAANFIEKCLSGDARLEDIDDFVEQWHEGDGGLPLNEYLGMTETEYSLWVTNPETLSIVIDNHRMVRSTIPRPPVSAIEGKGLRVAV</sequence>
<dbReference type="AlphaFoldDB" id="A0A450SWW8"/>
<protein>
    <submittedName>
        <fullName evidence="2">Uncharacterized protein</fullName>
    </submittedName>
</protein>
<organism evidence="2">
    <name type="scientific">Candidatus Kentrum sp. FW</name>
    <dbReference type="NCBI Taxonomy" id="2126338"/>
    <lineage>
        <taxon>Bacteria</taxon>
        <taxon>Pseudomonadati</taxon>
        <taxon>Pseudomonadota</taxon>
        <taxon>Gammaproteobacteria</taxon>
        <taxon>Candidatus Kentrum</taxon>
    </lineage>
</organism>
<dbReference type="EMBL" id="CAADFD010000042">
    <property type="protein sequence ID" value="VFJ58517.1"/>
    <property type="molecule type" value="Genomic_DNA"/>
</dbReference>
<evidence type="ECO:0000313" key="2">
    <source>
        <dbReference type="EMBL" id="VFJ58517.1"/>
    </source>
</evidence>
<gene>
    <name evidence="1" type="ORF">BECKFW1821A_GA0114235_10447</name>
    <name evidence="2" type="ORF">BECKFW1821B_GA0114236_10427</name>
</gene>
<proteinExistence type="predicted"/>